<keyword evidence="1" id="KW-0732">Signal</keyword>
<organism evidence="2 3">
    <name type="scientific">Caenorhabditis briggsae</name>
    <dbReference type="NCBI Taxonomy" id="6238"/>
    <lineage>
        <taxon>Eukaryota</taxon>
        <taxon>Metazoa</taxon>
        <taxon>Ecdysozoa</taxon>
        <taxon>Nematoda</taxon>
        <taxon>Chromadorea</taxon>
        <taxon>Rhabditida</taxon>
        <taxon>Rhabditina</taxon>
        <taxon>Rhabditomorpha</taxon>
        <taxon>Rhabditoidea</taxon>
        <taxon>Rhabditidae</taxon>
        <taxon>Peloderinae</taxon>
        <taxon>Caenorhabditis</taxon>
    </lineage>
</organism>
<evidence type="ECO:0000313" key="2">
    <source>
        <dbReference type="EMBL" id="UMM10519.1"/>
    </source>
</evidence>
<reference evidence="2 3" key="1">
    <citation type="submission" date="2022-04" db="EMBL/GenBank/DDBJ databases">
        <title>Chromosome-level reference genomes for two strains of Caenorhabditis briggsae: an improved platform for comparative genomics.</title>
        <authorList>
            <person name="Stevens L."/>
            <person name="Andersen E."/>
        </authorList>
    </citation>
    <scope>NUCLEOTIDE SEQUENCE [LARGE SCALE GENOMIC DNA]</scope>
    <source>
        <strain evidence="2">VX34</strain>
        <tissue evidence="2">Whole-organism</tissue>
    </source>
</reference>
<sequence length="131" mass="14983">MLSFLAQCSGLQALLIFLNSCFFILGTQCYQSSYHGSCHGMGYGDSLFESEQSTKPGMSQCSPSSVDVGVRTKCQFLLQMSIQMSRTFEALSDETQLKYHGIRINYHWVKLSELPNFFKFFNYHRIHPINT</sequence>
<feature type="signal peptide" evidence="1">
    <location>
        <begin position="1"/>
        <end position="29"/>
    </location>
</feature>
<proteinExistence type="predicted"/>
<accession>A0AAE9DXU6</accession>
<name>A0AAE9DXU6_CAEBR</name>
<evidence type="ECO:0000256" key="1">
    <source>
        <dbReference type="SAM" id="SignalP"/>
    </source>
</evidence>
<protein>
    <submittedName>
        <fullName evidence="2">Uncharacterized protein</fullName>
    </submittedName>
</protein>
<keyword evidence="3" id="KW-1185">Reference proteome</keyword>
<evidence type="ECO:0000313" key="3">
    <source>
        <dbReference type="Proteomes" id="UP000829354"/>
    </source>
</evidence>
<gene>
    <name evidence="2" type="ORF">L5515_000253</name>
</gene>
<dbReference type="AlphaFoldDB" id="A0AAE9DXU6"/>
<feature type="chain" id="PRO_5042213504" evidence="1">
    <location>
        <begin position="30"/>
        <end position="131"/>
    </location>
</feature>
<dbReference type="EMBL" id="CP092620">
    <property type="protein sequence ID" value="UMM10519.1"/>
    <property type="molecule type" value="Genomic_DNA"/>
</dbReference>
<dbReference type="Proteomes" id="UP000829354">
    <property type="component" value="Chromosome I"/>
</dbReference>